<organism evidence="3">
    <name type="scientific">Magallana gigas</name>
    <name type="common">Pacific oyster</name>
    <name type="synonym">Crassostrea gigas</name>
    <dbReference type="NCBI Taxonomy" id="29159"/>
    <lineage>
        <taxon>Eukaryota</taxon>
        <taxon>Metazoa</taxon>
        <taxon>Spiralia</taxon>
        <taxon>Lophotrochozoa</taxon>
        <taxon>Mollusca</taxon>
        <taxon>Bivalvia</taxon>
        <taxon>Autobranchia</taxon>
        <taxon>Pteriomorphia</taxon>
        <taxon>Ostreida</taxon>
        <taxon>Ostreoidea</taxon>
        <taxon>Ostreidae</taxon>
        <taxon>Magallana</taxon>
    </lineage>
</organism>
<evidence type="ECO:0000256" key="1">
    <source>
        <dbReference type="ARBA" id="ARBA00022786"/>
    </source>
</evidence>
<dbReference type="HOGENOM" id="CLU_018414_0_0_1"/>
<dbReference type="EMBL" id="JH817699">
    <property type="protein sequence ID" value="EKC22956.1"/>
    <property type="molecule type" value="Genomic_DNA"/>
</dbReference>
<dbReference type="GO" id="GO:0004842">
    <property type="term" value="F:ubiquitin-protein transferase activity"/>
    <property type="evidence" value="ECO:0007669"/>
    <property type="project" value="InterPro"/>
</dbReference>
<dbReference type="InParanoid" id="K1QMY5"/>
<keyword evidence="1" id="KW-0833">Ubl conjugation pathway</keyword>
<protein>
    <submittedName>
        <fullName evidence="3">Uncharacterized protein</fullName>
    </submittedName>
</protein>
<feature type="region of interest" description="Disordered" evidence="2">
    <location>
        <begin position="47"/>
        <end position="74"/>
    </location>
</feature>
<proteinExistence type="predicted"/>
<dbReference type="AlphaFoldDB" id="K1QMY5"/>
<dbReference type="Gene3D" id="3.30.2410.10">
    <property type="entry name" value="Hect, E3 ligase catalytic domain"/>
    <property type="match status" value="1"/>
</dbReference>
<feature type="region of interest" description="Disordered" evidence="2">
    <location>
        <begin position="1"/>
        <end position="23"/>
    </location>
</feature>
<reference evidence="3" key="1">
    <citation type="journal article" date="2012" name="Nature">
        <title>The oyster genome reveals stress adaptation and complexity of shell formation.</title>
        <authorList>
            <person name="Zhang G."/>
            <person name="Fang X."/>
            <person name="Guo X."/>
            <person name="Li L."/>
            <person name="Luo R."/>
            <person name="Xu F."/>
            <person name="Yang P."/>
            <person name="Zhang L."/>
            <person name="Wang X."/>
            <person name="Qi H."/>
            <person name="Xiong Z."/>
            <person name="Que H."/>
            <person name="Xie Y."/>
            <person name="Holland P.W."/>
            <person name="Paps J."/>
            <person name="Zhu Y."/>
            <person name="Wu F."/>
            <person name="Chen Y."/>
            <person name="Wang J."/>
            <person name="Peng C."/>
            <person name="Meng J."/>
            <person name="Yang L."/>
            <person name="Liu J."/>
            <person name="Wen B."/>
            <person name="Zhang N."/>
            <person name="Huang Z."/>
            <person name="Zhu Q."/>
            <person name="Feng Y."/>
            <person name="Mount A."/>
            <person name="Hedgecock D."/>
            <person name="Xu Z."/>
            <person name="Liu Y."/>
            <person name="Domazet-Loso T."/>
            <person name="Du Y."/>
            <person name="Sun X."/>
            <person name="Zhang S."/>
            <person name="Liu B."/>
            <person name="Cheng P."/>
            <person name="Jiang X."/>
            <person name="Li J."/>
            <person name="Fan D."/>
            <person name="Wang W."/>
            <person name="Fu W."/>
            <person name="Wang T."/>
            <person name="Wang B."/>
            <person name="Zhang J."/>
            <person name="Peng Z."/>
            <person name="Li Y."/>
            <person name="Li N."/>
            <person name="Wang J."/>
            <person name="Chen M."/>
            <person name="He Y."/>
            <person name="Tan F."/>
            <person name="Song X."/>
            <person name="Zheng Q."/>
            <person name="Huang R."/>
            <person name="Yang H."/>
            <person name="Du X."/>
            <person name="Chen L."/>
            <person name="Yang M."/>
            <person name="Gaffney P.M."/>
            <person name="Wang S."/>
            <person name="Luo L."/>
            <person name="She Z."/>
            <person name="Ming Y."/>
            <person name="Huang W."/>
            <person name="Zhang S."/>
            <person name="Huang B."/>
            <person name="Zhang Y."/>
            <person name="Qu T."/>
            <person name="Ni P."/>
            <person name="Miao G."/>
            <person name="Wang J."/>
            <person name="Wang Q."/>
            <person name="Steinberg C.E."/>
            <person name="Wang H."/>
            <person name="Li N."/>
            <person name="Qian L."/>
            <person name="Zhang G."/>
            <person name="Li Y."/>
            <person name="Yang H."/>
            <person name="Liu X."/>
            <person name="Wang J."/>
            <person name="Yin Y."/>
            <person name="Wang J."/>
        </authorList>
    </citation>
    <scope>NUCLEOTIDE SEQUENCE [LARGE SCALE GENOMIC DNA]</scope>
    <source>
        <strain evidence="3">05x7-T-G4-1.051#20</strain>
    </source>
</reference>
<dbReference type="SUPFAM" id="SSF56204">
    <property type="entry name" value="Hect, E3 ligase catalytic domain"/>
    <property type="match status" value="1"/>
</dbReference>
<dbReference type="Pfam" id="PF00632">
    <property type="entry name" value="HECT"/>
    <property type="match status" value="1"/>
</dbReference>
<sequence>MAKCQAEDFPDDENNQTEVTCSSSDKGFQIGSFTKTVTKKRNEIVKRNDIKDAQISKRQTEESSDTEESLPDLIHGKGFSLSESLENVSENQITPKFPEGLEKMPCNESKEGTLCSKIDLVKKTAMTQSASFSGFMDKDNNERNNDNVIVEYLPDLSSLPGSSSVDASRTAFLRGASIDYESDSSGVIQFGQISADSIELDETLPLVCKITVHRGRVARDLIDFFSQENIPSHSSTVFEINMLKEDGTPEAAEDNGGVMRDSLTEFWDTFYLQYTEGNTYKVPVLRHDMTDVQWKSVASVIRMGFYQEKVFPIKLAPSFMQQAIFGACTESDLIDSFLKYVSAMDRSVIESALKDFETVDKDEIYDALEQYDVKKAINAENIERIVREVAHKELVQKPMFIADCFYKVLNATILVQEDMSVLYSTLEPTPKKVLNSIKFPEQMSSEEKTLSQYLKKLVREMDDPQNLQLFLRFCTGSDIMTKSDIQIRFTSSNVSSNVRCPSSHTCGCVLEIPRSYSQDPYVLFKSDFLSLLRNRYWQMDFV</sequence>
<evidence type="ECO:0000256" key="2">
    <source>
        <dbReference type="SAM" id="MobiDB-lite"/>
    </source>
</evidence>
<name>K1QMY5_MAGGI</name>
<dbReference type="InterPro" id="IPR000569">
    <property type="entry name" value="HECT_dom"/>
</dbReference>
<feature type="compositionally biased region" description="Basic and acidic residues" evidence="2">
    <location>
        <begin position="47"/>
        <end position="61"/>
    </location>
</feature>
<dbReference type="InterPro" id="IPR035983">
    <property type="entry name" value="Hect_E3_ubiquitin_ligase"/>
</dbReference>
<accession>K1QMY5</accession>
<evidence type="ECO:0000313" key="3">
    <source>
        <dbReference type="EMBL" id="EKC22956.1"/>
    </source>
</evidence>
<gene>
    <name evidence="3" type="ORF">CGI_10001064</name>
</gene>